<organism evidence="1">
    <name type="scientific">marine sediment metagenome</name>
    <dbReference type="NCBI Taxonomy" id="412755"/>
    <lineage>
        <taxon>unclassified sequences</taxon>
        <taxon>metagenomes</taxon>
        <taxon>ecological metagenomes</taxon>
    </lineage>
</organism>
<proteinExistence type="predicted"/>
<reference evidence="1" key="1">
    <citation type="journal article" date="2015" name="Nature">
        <title>Complex archaea that bridge the gap between prokaryotes and eukaryotes.</title>
        <authorList>
            <person name="Spang A."/>
            <person name="Saw J.H."/>
            <person name="Jorgensen S.L."/>
            <person name="Zaremba-Niedzwiedzka K."/>
            <person name="Martijn J."/>
            <person name="Lind A.E."/>
            <person name="van Eijk R."/>
            <person name="Schleper C."/>
            <person name="Guy L."/>
            <person name="Ettema T.J."/>
        </authorList>
    </citation>
    <scope>NUCLEOTIDE SEQUENCE</scope>
</reference>
<gene>
    <name evidence="1" type="ORF">LCGC14_0386030</name>
</gene>
<dbReference type="Pfam" id="PF20911">
    <property type="entry name" value="GP7"/>
    <property type="match status" value="1"/>
</dbReference>
<name>A0A0F9T6N8_9ZZZZ</name>
<accession>A0A0F9T6N8</accession>
<protein>
    <recommendedName>
        <fullName evidence="2">Phage major capsid protein</fullName>
    </recommendedName>
</protein>
<sequence>MAATSTGSQFLSLMDYAKREDPGGAIAEIIEVLAASNPIIADANVMEGNLPTGHRSTQRTTEPTGTWRLLNKGVAPERSTTKQVDDTVGMLEAYSKVDVDLASLGGNEAAFRSSEDDAFISGMNSTVATALFYGNQKVNPEQMHGLAPRYGSLATTHEYASQIIDGGGSGSDNTSMWIITWGPQTVSLMFPKGSMAGLMAEDMGKQLVTDSNGLMYTAWVTKFQWKLGLVLRDFRYVIRIANIDDSELTASGATGADLLDKLIDGYYARPTVDLGNMAKTFIYCNKTIAKFLHKQAQNKSNVNLSIDNPAGEPVVRFLDAPIRVCDNLVVSEAAITT</sequence>
<evidence type="ECO:0008006" key="2">
    <source>
        <dbReference type="Google" id="ProtNLM"/>
    </source>
</evidence>
<dbReference type="InterPro" id="IPR048813">
    <property type="entry name" value="GP7-like"/>
</dbReference>
<dbReference type="NCBIfam" id="NF045672">
    <property type="entry name" value="MCP_gp7_epsi_15"/>
    <property type="match status" value="1"/>
</dbReference>
<comment type="caution">
    <text evidence="1">The sequence shown here is derived from an EMBL/GenBank/DDBJ whole genome shotgun (WGS) entry which is preliminary data.</text>
</comment>
<evidence type="ECO:0000313" key="1">
    <source>
        <dbReference type="EMBL" id="KKN74854.1"/>
    </source>
</evidence>
<dbReference type="EMBL" id="LAZR01000319">
    <property type="protein sequence ID" value="KKN74854.1"/>
    <property type="molecule type" value="Genomic_DNA"/>
</dbReference>
<dbReference type="AlphaFoldDB" id="A0A0F9T6N8"/>